<evidence type="ECO:0000313" key="2">
    <source>
        <dbReference type="Proteomes" id="UP000231070"/>
    </source>
</evidence>
<reference evidence="1 2" key="1">
    <citation type="submission" date="2017-08" db="EMBL/GenBank/DDBJ databases">
        <title>Pleomorphomonas carboxidotrophicus sp. nov., a new mesophilic hydrogenogenic carboxidotroph.</title>
        <authorList>
            <person name="Esquivel-Elizondo S."/>
            <person name="Krajmalnik-Brown R."/>
            <person name="Maldonado J."/>
        </authorList>
    </citation>
    <scope>NUCLEOTIDE SEQUENCE [LARGE SCALE GENOMIC DNA]</scope>
    <source>
        <strain evidence="1 2">SVCO-16</strain>
    </source>
</reference>
<dbReference type="RefSeq" id="WP_100081605.1">
    <property type="nucleotide sequence ID" value="NZ_NQVN01000011.1"/>
</dbReference>
<accession>A0A2G9WUB6</accession>
<sequence>MAHIEHAARVIGLAPVTAGALKNNYVRFTKFFDAFPKDLIGTGDEEAPRKALLDWGGGSPIKTDIDGQKKFFRDRSWQRSFFERSGARPGDQVVVEELAPYSYRVTLRRAGGAI</sequence>
<keyword evidence="2" id="KW-1185">Reference proteome</keyword>
<evidence type="ECO:0000313" key="1">
    <source>
        <dbReference type="EMBL" id="PIO98273.1"/>
    </source>
</evidence>
<dbReference type="OrthoDB" id="9803913at2"/>
<comment type="caution">
    <text evidence="1">The sequence shown here is derived from an EMBL/GenBank/DDBJ whole genome shotgun (WGS) entry which is preliminary data.</text>
</comment>
<dbReference type="EMBL" id="NQVN01000011">
    <property type="protein sequence ID" value="PIO98273.1"/>
    <property type="molecule type" value="Genomic_DNA"/>
</dbReference>
<dbReference type="AlphaFoldDB" id="A0A2G9WUB6"/>
<proteinExistence type="predicted"/>
<dbReference type="Proteomes" id="UP000231070">
    <property type="component" value="Unassembled WGS sequence"/>
</dbReference>
<protein>
    <submittedName>
        <fullName evidence="1">Uncharacterized protein</fullName>
    </submittedName>
</protein>
<gene>
    <name evidence="1" type="ORF">CJ014_16605</name>
</gene>
<name>A0A2G9WUB6_9HYPH</name>
<organism evidence="1 2">
    <name type="scientific">Pleomorphomonas carboxyditropha</name>
    <dbReference type="NCBI Taxonomy" id="2023338"/>
    <lineage>
        <taxon>Bacteria</taxon>
        <taxon>Pseudomonadati</taxon>
        <taxon>Pseudomonadota</taxon>
        <taxon>Alphaproteobacteria</taxon>
        <taxon>Hyphomicrobiales</taxon>
        <taxon>Pleomorphomonadaceae</taxon>
        <taxon>Pleomorphomonas</taxon>
    </lineage>
</organism>